<accession>A0A0R3TAP0</accession>
<sequence>MGNSKSINTRKYLLFINTTPSIMAGPLHHPASRRQYIQRIPAYLPVEATKVSYSPIGSWRTGSVDSKSASISSGYGTPKACQMDSCCHHHSSASGFSSSEAAPIIYLKHSDSNKSSDTLVEDNFCTGKKRSYNAIKQKSGEICHIHSRENSVPSNRYYPDFNPPVPCRRHESGRQPVAENIRSLEKHQRSPQVYMRHAHQGDKHRHDFCPDHRRHQNVSRHSMYLASDSNESWKDSKDDYWPIGLNYPPSHTKLGNWKSEINLFDPQRFKVDVSTLDEEATQIYNEILDVAGSLAYEDQKIKDAEKRLSGVNQDQRKLQQRYKSFNPQNGSFEKAASRPFPRPLDSSLYYVFRRRSRRSDYERTPTNAPSPWVLNGHQIKHAQETGIYTPDSDTESALAALDNAVNFDFQFPSATNERKKSISSGPIPIIREYIGETEDDWWKLQARNFNGKESPTTYSVIEIDESSEEEEENRRRVVALPLDEVEKNLLTPIHALHIGSLNQNSGSFSELTPIDDLSYMSDVDI</sequence>
<name>A0A0R3TAP0_RODNA</name>
<reference evidence="1 2" key="2">
    <citation type="submission" date="2018-11" db="EMBL/GenBank/DDBJ databases">
        <authorList>
            <consortium name="Pathogen Informatics"/>
        </authorList>
    </citation>
    <scope>NUCLEOTIDE SEQUENCE [LARGE SCALE GENOMIC DNA]</scope>
</reference>
<dbReference type="OrthoDB" id="6257106at2759"/>
<keyword evidence="2" id="KW-1185">Reference proteome</keyword>
<evidence type="ECO:0000313" key="2">
    <source>
        <dbReference type="Proteomes" id="UP000278807"/>
    </source>
</evidence>
<dbReference type="Proteomes" id="UP000278807">
    <property type="component" value="Unassembled WGS sequence"/>
</dbReference>
<protein>
    <submittedName>
        <fullName evidence="3">SH3 domain-containing protein</fullName>
    </submittedName>
</protein>
<proteinExistence type="predicted"/>
<dbReference type="EMBL" id="UZAE01002710">
    <property type="protein sequence ID" value="VDN99986.1"/>
    <property type="molecule type" value="Genomic_DNA"/>
</dbReference>
<dbReference type="WBParaSite" id="HNAJ_0000412901-mRNA-1">
    <property type="protein sequence ID" value="HNAJ_0000412901-mRNA-1"/>
    <property type="gene ID" value="HNAJ_0000412901"/>
</dbReference>
<reference evidence="3" key="1">
    <citation type="submission" date="2017-02" db="UniProtKB">
        <authorList>
            <consortium name="WormBaseParasite"/>
        </authorList>
    </citation>
    <scope>IDENTIFICATION</scope>
</reference>
<evidence type="ECO:0000313" key="3">
    <source>
        <dbReference type="WBParaSite" id="HNAJ_0000412901-mRNA-1"/>
    </source>
</evidence>
<evidence type="ECO:0000313" key="1">
    <source>
        <dbReference type="EMBL" id="VDN99986.1"/>
    </source>
</evidence>
<gene>
    <name evidence="1" type="ORF">HNAJ_LOCUS4127</name>
</gene>
<dbReference type="AlphaFoldDB" id="A0A0R3TAP0"/>
<organism evidence="3">
    <name type="scientific">Rodentolepis nana</name>
    <name type="common">Dwarf tapeworm</name>
    <name type="synonym">Hymenolepis nana</name>
    <dbReference type="NCBI Taxonomy" id="102285"/>
    <lineage>
        <taxon>Eukaryota</taxon>
        <taxon>Metazoa</taxon>
        <taxon>Spiralia</taxon>
        <taxon>Lophotrochozoa</taxon>
        <taxon>Platyhelminthes</taxon>
        <taxon>Cestoda</taxon>
        <taxon>Eucestoda</taxon>
        <taxon>Cyclophyllidea</taxon>
        <taxon>Hymenolepididae</taxon>
        <taxon>Rodentolepis</taxon>
    </lineage>
</organism>